<gene>
    <name evidence="2" type="ORF">A2Y62_00820</name>
</gene>
<organism evidence="2 3">
    <name type="scientific">Candidatus Fischerbacteria bacterium RBG_13_37_8</name>
    <dbReference type="NCBI Taxonomy" id="1817863"/>
    <lineage>
        <taxon>Bacteria</taxon>
        <taxon>Candidatus Fischeribacteriota</taxon>
    </lineage>
</organism>
<dbReference type="EMBL" id="MFGW01000138">
    <property type="protein sequence ID" value="OGF64384.1"/>
    <property type="molecule type" value="Genomic_DNA"/>
</dbReference>
<evidence type="ECO:0000313" key="3">
    <source>
        <dbReference type="Proteomes" id="UP000178943"/>
    </source>
</evidence>
<dbReference type="SMART" id="SM00609">
    <property type="entry name" value="VIT"/>
    <property type="match status" value="1"/>
</dbReference>
<dbReference type="PROSITE" id="PS51468">
    <property type="entry name" value="VIT"/>
    <property type="match status" value="1"/>
</dbReference>
<accession>A0A1F5VLT5</accession>
<name>A0A1F5VLT5_9BACT</name>
<evidence type="ECO:0000259" key="1">
    <source>
        <dbReference type="PROSITE" id="PS51468"/>
    </source>
</evidence>
<dbReference type="STRING" id="1817863.A2Y62_00820"/>
<protein>
    <recommendedName>
        <fullName evidence="1">VIT domain-containing protein</fullName>
    </recommendedName>
</protein>
<proteinExistence type="predicted"/>
<feature type="domain" description="VIT" evidence="1">
    <location>
        <begin position="7"/>
        <end position="135"/>
    </location>
</feature>
<dbReference type="Proteomes" id="UP000178943">
    <property type="component" value="Unassembled WGS sequence"/>
</dbReference>
<reference evidence="2 3" key="1">
    <citation type="journal article" date="2016" name="Nat. Commun.">
        <title>Thousands of microbial genomes shed light on interconnected biogeochemical processes in an aquifer system.</title>
        <authorList>
            <person name="Anantharaman K."/>
            <person name="Brown C.T."/>
            <person name="Hug L.A."/>
            <person name="Sharon I."/>
            <person name="Castelle C.J."/>
            <person name="Probst A.J."/>
            <person name="Thomas B.C."/>
            <person name="Singh A."/>
            <person name="Wilkins M.J."/>
            <person name="Karaoz U."/>
            <person name="Brodie E.L."/>
            <person name="Williams K.H."/>
            <person name="Hubbard S.S."/>
            <person name="Banfield J.F."/>
        </authorList>
    </citation>
    <scope>NUCLEOTIDE SEQUENCE [LARGE SCALE GENOMIC DNA]</scope>
</reference>
<dbReference type="PANTHER" id="PTHR45737">
    <property type="entry name" value="VON WILLEBRAND FACTOR A DOMAIN-CONTAINING PROTEIN 5A"/>
    <property type="match status" value="1"/>
</dbReference>
<comment type="caution">
    <text evidence="2">The sequence shown here is derived from an EMBL/GenBank/DDBJ whole genome shotgun (WGS) entry which is preliminary data.</text>
</comment>
<dbReference type="AlphaFoldDB" id="A0A1F5VLT5"/>
<dbReference type="InterPro" id="IPR013694">
    <property type="entry name" value="VIT"/>
</dbReference>
<sequence length="390" mass="43249">MIRQAGFYISPAIPDEEPRCVTLKDVQVEVEIKDVAAHTTLIQQYKNMEQNAVEVVYCFPLEESAAVCGFEIETDGRTIKGVAEEREKAFKIYDKAIQDGDAAYLLDQEAQDILIISVGNIKHGQEVTVRIFYVSELPVVDGVIRLQIPTTVSPRYVPATEDPVKADRITPPYTTGVPYKFGINVRILSKQVIEITSPSHAINVSHKGSYTIVTLAEGHTNLDRDFIAEIATAQSEEPVCIIAAHENGQKAALVRFYPSFDNFAEKFDIKSEVIFVLDCSGSMEGSSIRKATEARKRMRIFTFGIGYGASHHLTKGVARATGGVCEMIQPGEKIQPKVLRQFARLNQPFISNIKLEFTGADVELPAEYPPLFEGDSYTVMVKVNDAKLIK</sequence>
<evidence type="ECO:0000313" key="2">
    <source>
        <dbReference type="EMBL" id="OGF64384.1"/>
    </source>
</evidence>
<dbReference type="Pfam" id="PF08487">
    <property type="entry name" value="VIT"/>
    <property type="match status" value="1"/>
</dbReference>
<dbReference type="PANTHER" id="PTHR45737:SF6">
    <property type="entry name" value="VON WILLEBRAND FACTOR A DOMAIN-CONTAINING PROTEIN 5A"/>
    <property type="match status" value="1"/>
</dbReference>